<feature type="repeat" description="ANK" evidence="3">
    <location>
        <begin position="448"/>
        <end position="469"/>
    </location>
</feature>
<gene>
    <name evidence="4" type="ORF">C1SCF055_LOCUS31318</name>
</gene>
<dbReference type="InterPro" id="IPR002110">
    <property type="entry name" value="Ankyrin_rpt"/>
</dbReference>
<dbReference type="EMBL" id="CAMXCT020003658">
    <property type="protein sequence ID" value="CAL1158984.1"/>
    <property type="molecule type" value="Genomic_DNA"/>
</dbReference>
<dbReference type="PROSITE" id="PS50297">
    <property type="entry name" value="ANK_REP_REGION"/>
    <property type="match status" value="8"/>
</dbReference>
<dbReference type="PANTHER" id="PTHR24198">
    <property type="entry name" value="ANKYRIN REPEAT AND PROTEIN KINASE DOMAIN-CONTAINING PROTEIN"/>
    <property type="match status" value="1"/>
</dbReference>
<feature type="repeat" description="ANK" evidence="3">
    <location>
        <begin position="486"/>
        <end position="518"/>
    </location>
</feature>
<feature type="repeat" description="ANK" evidence="3">
    <location>
        <begin position="181"/>
        <end position="213"/>
    </location>
</feature>
<organism evidence="4">
    <name type="scientific">Cladocopium goreaui</name>
    <dbReference type="NCBI Taxonomy" id="2562237"/>
    <lineage>
        <taxon>Eukaryota</taxon>
        <taxon>Sar</taxon>
        <taxon>Alveolata</taxon>
        <taxon>Dinophyceae</taxon>
        <taxon>Suessiales</taxon>
        <taxon>Symbiodiniaceae</taxon>
        <taxon>Cladocopium</taxon>
    </lineage>
</organism>
<dbReference type="EMBL" id="CAMXCT030003658">
    <property type="protein sequence ID" value="CAL4792921.1"/>
    <property type="molecule type" value="Genomic_DNA"/>
</dbReference>
<feature type="repeat" description="ANK" evidence="3">
    <location>
        <begin position="349"/>
        <end position="381"/>
    </location>
</feature>
<accession>A0A9P1DA91</accession>
<comment type="caution">
    <text evidence="4">The sequence shown here is derived from an EMBL/GenBank/DDBJ whole genome shotgun (WGS) entry which is preliminary data.</text>
</comment>
<feature type="repeat" description="ANK" evidence="3">
    <location>
        <begin position="214"/>
        <end position="246"/>
    </location>
</feature>
<name>A0A9P1DA91_9DINO</name>
<dbReference type="SUPFAM" id="SSF48403">
    <property type="entry name" value="Ankyrin repeat"/>
    <property type="match status" value="3"/>
</dbReference>
<evidence type="ECO:0000313" key="7">
    <source>
        <dbReference type="Proteomes" id="UP001152797"/>
    </source>
</evidence>
<dbReference type="EMBL" id="CAMXCT010003658">
    <property type="protein sequence ID" value="CAI4005609.1"/>
    <property type="molecule type" value="Genomic_DNA"/>
</dbReference>
<dbReference type="OrthoDB" id="445896at2759"/>
<feature type="repeat" description="ANK" evidence="3">
    <location>
        <begin position="382"/>
        <end position="414"/>
    </location>
</feature>
<feature type="repeat" description="ANK" evidence="3">
    <location>
        <begin position="628"/>
        <end position="660"/>
    </location>
</feature>
<reference evidence="4" key="1">
    <citation type="submission" date="2022-10" db="EMBL/GenBank/DDBJ databases">
        <authorList>
            <person name="Chen Y."/>
            <person name="Dougan E. K."/>
            <person name="Chan C."/>
            <person name="Rhodes N."/>
            <person name="Thang M."/>
        </authorList>
    </citation>
    <scope>NUCLEOTIDE SEQUENCE</scope>
</reference>
<feature type="repeat" description="ANK" evidence="3">
    <location>
        <begin position="415"/>
        <end position="447"/>
    </location>
</feature>
<protein>
    <submittedName>
        <fullName evidence="6">Ankyrin 2,3/unc44</fullName>
    </submittedName>
</protein>
<keyword evidence="2 3" id="KW-0040">ANK repeat</keyword>
<reference evidence="5" key="2">
    <citation type="submission" date="2024-04" db="EMBL/GenBank/DDBJ databases">
        <authorList>
            <person name="Chen Y."/>
            <person name="Shah S."/>
            <person name="Dougan E. K."/>
            <person name="Thang M."/>
            <person name="Chan C."/>
        </authorList>
    </citation>
    <scope>NUCLEOTIDE SEQUENCE [LARGE SCALE GENOMIC DNA]</scope>
</reference>
<sequence length="1082" mass="120300">MSTSQGQIYSKLNLNLFSRFDVEIYRGVRTVFSTVFIGSIFPCSCVLTTSCFSRPVRPRKRYDIQNQIEHATSQLTVHVDELGQEAIHLAARYSEPQTFQTLVHMGRDPLHARDFLGRLPLHRAAESGDPVMVEAVVAFYRREEILQELDKKQHSALDLAVLSGSVGAVEALGIDASFMEKKRTPLHLAAQWNHVEVLQFLFSRGFALEAVDSDQTRPLHLAARFGHSQAVAKLIGLGANTSATTSFGRSALHWAALNGHVTVTQQLIACCPLNQRDNAGWTAFQWTLRRCHAPCSRTLIEGAADLLMEDLKNQRNTLHIAACFNVEPQLLEELEEKLHVLTLTDRDVAGKTPLHLSAQWGTVDVALKLIQLKSDLELRCSHQRTPLYLGARRGNASLVYELLRHKANLSALDANGVAPMFAAARQDHFRVVMLLLQHRASVTSTEKDGMTVLHWAAKHGNCEAIRALVAKSPTSAFSLVAAVNRHGRSALHVACVAGRVEATKVLLQLRSDPTLKQKDGWMPIHLAARFGHIKVVDAMLESRCDGEARGVYGKTAAHCAVQRAKLEMYSYQRSPSSNLDYFLQDQGGRNVWHLAALAGHERYFRVYTMTESNKDRKHILSLATQDARGRTPLHLAAAKGQHLVVKAILECLIDHSGKDNAYDPCWDKKERYRASISTKTADIMELMNEESPECPLLMLDHQGRYPLHWAAQGGFAQVTTQLAKFMLQKLECSVHQVQLPDADGDSPLKLALDRKHWDAARRLVSCLGLPEPPELRAVDEGTVRQTPLGSKVRVKEDFAIDSGRMLRQGEEGTLESVDEETVTIQFAGELVIQTFSQFASCCVAERSYLLNGSTWKRRAKRPFPALDTCCEAPRVPMTVDACAQSGGEFSEGDVTRGFDEGAWLRLPNGSYLPMLLQLDEARLVPALTPWHGPSLRRGQLVRTCEELVKGRTSVAPKTVGLVRRIDESDAAVVDFEGTDRWLRLPGKSFEDLELLPYVSVMEEPRTVPEEGTVALSSKRKECGQVEFEGSGTYSSVLFHLVYPDGSKSIKLSDRRGLREISGAPSVAQLAHFVRRKEMQMAL</sequence>
<feature type="repeat" description="ANK" evidence="3">
    <location>
        <begin position="519"/>
        <end position="551"/>
    </location>
</feature>
<proteinExistence type="predicted"/>
<dbReference type="PROSITE" id="PS50088">
    <property type="entry name" value="ANK_REPEAT"/>
    <property type="match status" value="9"/>
</dbReference>
<evidence type="ECO:0000313" key="4">
    <source>
        <dbReference type="EMBL" id="CAI4005609.1"/>
    </source>
</evidence>
<evidence type="ECO:0000313" key="5">
    <source>
        <dbReference type="EMBL" id="CAL1158984.1"/>
    </source>
</evidence>
<dbReference type="SMART" id="SM00248">
    <property type="entry name" value="ANK"/>
    <property type="match status" value="16"/>
</dbReference>
<dbReference type="PANTHER" id="PTHR24198:SF165">
    <property type="entry name" value="ANKYRIN REPEAT-CONTAINING PROTEIN-RELATED"/>
    <property type="match status" value="1"/>
</dbReference>
<dbReference type="AlphaFoldDB" id="A0A9P1DA91"/>
<dbReference type="Pfam" id="PF00023">
    <property type="entry name" value="Ank"/>
    <property type="match status" value="3"/>
</dbReference>
<evidence type="ECO:0000256" key="3">
    <source>
        <dbReference type="PROSITE-ProRule" id="PRU00023"/>
    </source>
</evidence>
<evidence type="ECO:0000256" key="1">
    <source>
        <dbReference type="ARBA" id="ARBA00022737"/>
    </source>
</evidence>
<keyword evidence="1" id="KW-0677">Repeat</keyword>
<dbReference type="InterPro" id="IPR036770">
    <property type="entry name" value="Ankyrin_rpt-contain_sf"/>
</dbReference>
<evidence type="ECO:0000256" key="2">
    <source>
        <dbReference type="ARBA" id="ARBA00023043"/>
    </source>
</evidence>
<dbReference type="Pfam" id="PF12796">
    <property type="entry name" value="Ank_2"/>
    <property type="match status" value="2"/>
</dbReference>
<dbReference type="Gene3D" id="1.25.40.20">
    <property type="entry name" value="Ankyrin repeat-containing domain"/>
    <property type="match status" value="7"/>
</dbReference>
<keyword evidence="7" id="KW-1185">Reference proteome</keyword>
<dbReference type="Proteomes" id="UP001152797">
    <property type="component" value="Unassembled WGS sequence"/>
</dbReference>
<evidence type="ECO:0000313" key="6">
    <source>
        <dbReference type="EMBL" id="CAL4792921.1"/>
    </source>
</evidence>